<keyword evidence="1 3" id="KW-0863">Zinc-finger</keyword>
<dbReference type="EMBL" id="UZAE01000031">
    <property type="protein sequence ID" value="VDN96004.1"/>
    <property type="molecule type" value="Genomic_DNA"/>
</dbReference>
<keyword evidence="5" id="KW-0812">Transmembrane</keyword>
<evidence type="ECO:0000256" key="3">
    <source>
        <dbReference type="PROSITE-ProRule" id="PRU00175"/>
    </source>
</evidence>
<dbReference type="PANTHER" id="PTHR45662:SF8">
    <property type="entry name" value="PHOSPHATIDYLINOSITIDE PHOSPHATASE SAC2"/>
    <property type="match status" value="1"/>
</dbReference>
<dbReference type="InterPro" id="IPR013083">
    <property type="entry name" value="Znf_RING/FYVE/PHD"/>
</dbReference>
<protein>
    <submittedName>
        <fullName evidence="10">SAC domain-containing protein</fullName>
    </submittedName>
</protein>
<keyword evidence="9" id="KW-1185">Reference proteome</keyword>
<feature type="transmembrane region" description="Helical" evidence="5">
    <location>
        <begin position="1333"/>
        <end position="1352"/>
    </location>
</feature>
<dbReference type="GO" id="GO:0005769">
    <property type="term" value="C:early endosome"/>
    <property type="evidence" value="ECO:0007669"/>
    <property type="project" value="TreeGrafter"/>
</dbReference>
<feature type="domain" description="SAC" evidence="7">
    <location>
        <begin position="141"/>
        <end position="558"/>
    </location>
</feature>
<evidence type="ECO:0000313" key="10">
    <source>
        <dbReference type="WBParaSite" id="HNAJ_0000014401-mRNA-1"/>
    </source>
</evidence>
<feature type="region of interest" description="Disordered" evidence="4">
    <location>
        <begin position="966"/>
        <end position="989"/>
    </location>
</feature>
<proteinExistence type="predicted"/>
<name>A0A158QGI8_RODNA</name>
<feature type="region of interest" description="Disordered" evidence="4">
    <location>
        <begin position="732"/>
        <end position="777"/>
    </location>
</feature>
<dbReference type="Gene3D" id="3.30.40.10">
    <property type="entry name" value="Zinc/RING finger domain, C3HC4 (zinc finger)"/>
    <property type="match status" value="1"/>
</dbReference>
<keyword evidence="1 3" id="KW-0479">Metal-binding</keyword>
<reference evidence="8 9" key="2">
    <citation type="submission" date="2018-11" db="EMBL/GenBank/DDBJ databases">
        <authorList>
            <consortium name="Pathogen Informatics"/>
        </authorList>
    </citation>
    <scope>NUCLEOTIDE SEQUENCE [LARGE SCALE GENOMIC DNA]</scope>
</reference>
<dbReference type="GO" id="GO:0008270">
    <property type="term" value="F:zinc ion binding"/>
    <property type="evidence" value="ECO:0007669"/>
    <property type="project" value="UniProtKB-KW"/>
</dbReference>
<dbReference type="GO" id="GO:0043812">
    <property type="term" value="F:phosphatidylinositol-4-phosphate phosphatase activity"/>
    <property type="evidence" value="ECO:0007669"/>
    <property type="project" value="TreeGrafter"/>
</dbReference>
<gene>
    <name evidence="8" type="ORF">HNAJ_LOCUS145</name>
</gene>
<reference evidence="10" key="1">
    <citation type="submission" date="2016-04" db="UniProtKB">
        <authorList>
            <consortium name="WormBaseParasite"/>
        </authorList>
    </citation>
    <scope>IDENTIFICATION</scope>
</reference>
<feature type="compositionally biased region" description="Polar residues" evidence="4">
    <location>
        <begin position="977"/>
        <end position="987"/>
    </location>
</feature>
<dbReference type="STRING" id="102285.A0A158QGI8"/>
<feature type="region of interest" description="Disordered" evidence="4">
    <location>
        <begin position="880"/>
        <end position="911"/>
    </location>
</feature>
<dbReference type="CDD" id="cd16475">
    <property type="entry name" value="RING-H2_RNF121-like"/>
    <property type="match status" value="1"/>
</dbReference>
<evidence type="ECO:0000256" key="4">
    <source>
        <dbReference type="SAM" id="MobiDB-lite"/>
    </source>
</evidence>
<feature type="region of interest" description="Disordered" evidence="4">
    <location>
        <begin position="1030"/>
        <end position="1050"/>
    </location>
</feature>
<dbReference type="PROSITE" id="PS50089">
    <property type="entry name" value="ZF_RING_2"/>
    <property type="match status" value="1"/>
</dbReference>
<dbReference type="GO" id="GO:2001135">
    <property type="term" value="P:regulation of endocytic recycling"/>
    <property type="evidence" value="ECO:0007669"/>
    <property type="project" value="TreeGrafter"/>
</dbReference>
<feature type="compositionally biased region" description="Basic and acidic residues" evidence="4">
    <location>
        <begin position="751"/>
        <end position="762"/>
    </location>
</feature>
<dbReference type="PANTHER" id="PTHR45662">
    <property type="entry name" value="PHOSPHATIDYLINOSITIDE PHOSPHATASE SAC1"/>
    <property type="match status" value="1"/>
</dbReference>
<organism evidence="10">
    <name type="scientific">Rodentolepis nana</name>
    <name type="common">Dwarf tapeworm</name>
    <name type="synonym">Hymenolepis nana</name>
    <dbReference type="NCBI Taxonomy" id="102285"/>
    <lineage>
        <taxon>Eukaryota</taxon>
        <taxon>Metazoa</taxon>
        <taxon>Spiralia</taxon>
        <taxon>Lophotrochozoa</taxon>
        <taxon>Platyhelminthes</taxon>
        <taxon>Cestoda</taxon>
        <taxon>Eucestoda</taxon>
        <taxon>Cyclophyllidea</taxon>
        <taxon>Hymenolepididae</taxon>
        <taxon>Rodentolepis</taxon>
    </lineage>
</organism>
<feature type="transmembrane region" description="Helical" evidence="5">
    <location>
        <begin position="1308"/>
        <end position="1326"/>
    </location>
</feature>
<feature type="compositionally biased region" description="Acidic residues" evidence="4">
    <location>
        <begin position="1030"/>
        <end position="1040"/>
    </location>
</feature>
<accession>A0A158QGI8</accession>
<sequence>MYIVFSKFCELGDAVGLGSVEGILGKFQCSSSDDSYLLLLNRSDFICYLHDGIEVRRISKITLMPISSSSLPKTFQINKGPQNNTQALSTQDRPQSAKQQALVQAVQNTFKAASGMINFKQKPKGIGKRFENRILEELEKLFEGEADQFYYAKGGADLTLWTQRREARRMRGEFCSWEDLKTFSRTYWRPIWCRYDDCFVWNHLILQDLISPALEFLINSEGLPSSITEPKPPSPTYVDEFEKKEVEESTIHDNKPIIDGIGERAQLTDCLCALESMLIPVISGFVKQDKLTLPIWDVDGRITSEEPDTVTLTIISRRSQYRAGCRYRRRGIDENGHVANYVETEQVLEVPSDFNTHVLSFLQIRGSVPVFWTQTGIKYKPPIQLHRSLSENRDAFRLHIERSLSKFDRLTVVNLVETTPGRQESKITEAYIRQLLLLNNPKVTYVGFDFHEYCKGLRFDNVAVLLDGVKENIRDMKYCWLHKDYFMCKQEGVFRVNCVDCLDRTNLVQSVFATVVLESQLRKLGRLPPEVELPMPLARAVQAVWADNGDALSRHYTGTAAMKGDYTRTGSRTVNGLMKDGVSSMSRYYQRFGEIKRQAAMDFLLGHANSPELRFLRNCSSPDIASQKLPNIEASSLLAAVRSTCLESDEDSFFEFVASTAVVQSRRTEVRAFGILTSRYLHIVRFVDDPLVNSQAHLRIPIQSINHVSLATENALFRQPTPVLHVYFKAPKGASSQHSRPSTRSNPGEWRSSDEASSESRRSIQSPSAVKRSSPFNSAHNYDQYRLDLRQAPFRLFNNYLVPITSADEATDSLRAISEFITALYQSIDPTVNLELTTTPDIRQNSRSVMQRRTALLLPPEYTKPLDKEVRSALSERRDSLRPFLTSLQPNRRNRRSQGNRGGSEQRRSLEPTAGSRLWAFGNPAASQTPSDLSPKSSVKGIRNSLDKLLKQSSALVEIVRPNTAGSAKQVGDTDVRTNGSLNAQRNDYQDRSPTMKMKIIQPVSEVDGRRQKCAEEIPIKVFAAAEPFEDIEDDNDDEASTGSDIEFDRLEQGIDALMVSDIEDVPEGISEPARHTSYAAAVPVEDTYVEQEEDDTSEDRHPVSDTDQTHARPISSLRKVSDDVTAKPSNATSVNDPHITISNKLSSSHLTQRNVTQSSPSQSILSPNPCSGITRISQRRSRPKSVRDDVLLQPRSHSWDGTQVNRHKMVPLKRNISDTLVVCYREVFYPKGDQRDSSRARRLTLKHQLNAHFEDFSIPSINRLLESATPPKITYDLRNVSESEAARLRHLKLHEEHKGHEAMHLEMLLILIFFSFGCQFLLMLWKKYRPKSYHLFTLIAMWIVPICYSVYMLYFRFIAIWFLFSLISGVMVYLSSNPQIATTTPRTVYWWFLLMHKVSYSATLLGYLLVLFCMFIPQIISPTFAFPVGGLILFYGVYFGLIARDFAEVCTDKMAAHISYFSETGIPLRKIDPSVCALCTKVMLNGQGEKKYKLNCTHVFHEFCLRGWCIVGKKDICPYCKEKVNLHKLIKNPWEKPHLLFGNLLDGIRYLVAWQPLIVMAVHTIIWALDLK</sequence>
<evidence type="ECO:0000313" key="8">
    <source>
        <dbReference type="EMBL" id="VDN96004.1"/>
    </source>
</evidence>
<feature type="compositionally biased region" description="Polar residues" evidence="4">
    <location>
        <begin position="734"/>
        <end position="746"/>
    </location>
</feature>
<dbReference type="WBParaSite" id="HNAJ_0000014401-mRNA-1">
    <property type="protein sequence ID" value="HNAJ_0000014401-mRNA-1"/>
    <property type="gene ID" value="HNAJ_0000014401"/>
</dbReference>
<evidence type="ECO:0000259" key="6">
    <source>
        <dbReference type="PROSITE" id="PS50089"/>
    </source>
</evidence>
<evidence type="ECO:0000256" key="5">
    <source>
        <dbReference type="SAM" id="Phobius"/>
    </source>
</evidence>
<feature type="transmembrane region" description="Helical" evidence="5">
    <location>
        <begin position="1358"/>
        <end position="1377"/>
    </location>
</feature>
<feature type="compositionally biased region" description="Basic and acidic residues" evidence="4">
    <location>
        <begin position="1099"/>
        <end position="1111"/>
    </location>
</feature>
<feature type="region of interest" description="Disordered" evidence="4">
    <location>
        <begin position="920"/>
        <end position="939"/>
    </location>
</feature>
<feature type="domain" description="RING-type" evidence="6">
    <location>
        <begin position="1477"/>
        <end position="1522"/>
    </location>
</feature>
<dbReference type="Proteomes" id="UP000278807">
    <property type="component" value="Unassembled WGS sequence"/>
</dbReference>
<keyword evidence="5" id="KW-0472">Membrane</keyword>
<dbReference type="Pfam" id="PF02383">
    <property type="entry name" value="Syja_N"/>
    <property type="match status" value="1"/>
</dbReference>
<dbReference type="InterPro" id="IPR002013">
    <property type="entry name" value="SAC_dom"/>
</dbReference>
<dbReference type="InterPro" id="IPR001841">
    <property type="entry name" value="Znf_RING"/>
</dbReference>
<evidence type="ECO:0000313" key="9">
    <source>
        <dbReference type="Proteomes" id="UP000278807"/>
    </source>
</evidence>
<dbReference type="OrthoDB" id="405996at2759"/>
<dbReference type="PROSITE" id="PS50275">
    <property type="entry name" value="SAC"/>
    <property type="match status" value="1"/>
</dbReference>
<evidence type="ECO:0000256" key="2">
    <source>
        <dbReference type="ARBA" id="ARBA00022833"/>
    </source>
</evidence>
<dbReference type="GO" id="GO:0045334">
    <property type="term" value="C:clathrin-coated endocytic vesicle"/>
    <property type="evidence" value="ECO:0007669"/>
    <property type="project" value="TreeGrafter"/>
</dbReference>
<feature type="compositionally biased region" description="Polar residues" evidence="4">
    <location>
        <begin position="1128"/>
        <end position="1177"/>
    </location>
</feature>
<feature type="transmembrane region" description="Helical" evidence="5">
    <location>
        <begin position="1389"/>
        <end position="1418"/>
    </location>
</feature>
<dbReference type="GO" id="GO:0046856">
    <property type="term" value="P:phosphatidylinositol dephosphorylation"/>
    <property type="evidence" value="ECO:0007669"/>
    <property type="project" value="TreeGrafter"/>
</dbReference>
<keyword evidence="2" id="KW-0862">Zinc</keyword>
<evidence type="ECO:0000256" key="1">
    <source>
        <dbReference type="ARBA" id="ARBA00022771"/>
    </source>
</evidence>
<evidence type="ECO:0000259" key="7">
    <source>
        <dbReference type="PROSITE" id="PS50275"/>
    </source>
</evidence>
<feature type="compositionally biased region" description="Polar residues" evidence="4">
    <location>
        <begin position="925"/>
        <end position="937"/>
    </location>
</feature>
<feature type="transmembrane region" description="Helical" evidence="5">
    <location>
        <begin position="1424"/>
        <end position="1444"/>
    </location>
</feature>
<dbReference type="SUPFAM" id="SSF57850">
    <property type="entry name" value="RING/U-box"/>
    <property type="match status" value="1"/>
</dbReference>
<keyword evidence="5" id="KW-1133">Transmembrane helix</keyword>
<feature type="transmembrane region" description="Helical" evidence="5">
    <location>
        <begin position="1551"/>
        <end position="1570"/>
    </location>
</feature>
<feature type="region of interest" description="Disordered" evidence="4">
    <location>
        <begin position="1090"/>
        <end position="1190"/>
    </location>
</feature>